<accession>A0A2P4ZTG5</accession>
<keyword evidence="2" id="KW-0479">Metal-binding</keyword>
<dbReference type="SMART" id="SM00906">
    <property type="entry name" value="Fungal_trans"/>
    <property type="match status" value="1"/>
</dbReference>
<sequence>MAAESASPPVMLRRPNGRMQACDPCRSRKVACDHQQPVCRRCISRGQEDECVYTSSLPRKPLSLKKLSSRGPGVAAGATTTYTSNSSDSSLHVEASTPSTAGLGPSRRPGSAEGYRSLRRAEFRRQANTPIHDARKVTSPLGPSHTAYSFESPVDHGGRRTQSISHEIASTTATPGSHLVSDRAPTPAKDQEPGYLGYISHSSVLQETENSLSMIQGFQAFLPQLASNDLRQNVEELRNRYSPTKEMCLVVLRGIPAPNVGLIEANKDSPLYRDGWLRMVAMRVLSQLHERFGPYLGLCRVDSQLEEIALFLSENTAKPFQEDEPDAEKWIGQFTGPNLRWESVGLIFSFIYFVPETYSAFDFDGGKQWLQISRVCLGLCIDLSRRFASANSLLAQLYMRRSTKESIYTGDASYSSWGTGAESVALATFLGLHAESNLPSYEPSLASESRRLLFAQMFVGEKHAVLFTGRPPRLSHRYAFTPLPLDLRDEDLLQGGDAIKEAVKSLDKNGWNTDGKVYAATFTRARYILSLLRDELIEIGIGKVTQKVASALLQDVKERQIEAVKEFPSALDYDPSGIAHPDSNITVLFARILLQLEQLQNLFLIERLLLKHGEMNKSSLLPISYRLVELTLLFWTHKDRFASFRDDFEWLVMTFATPSGGILCMELLNSSFKGCHPKNPSITRSNIIQQLSLLIGFLEWIDPSRPNGSMCVTTGAVMRRVLDHVLNAGSDGVSWQQETIDDMQLDFNFELFDTFDWMKPDVLTN</sequence>
<gene>
    <name evidence="6" type="ORF">TGAM01_v203346</name>
</gene>
<dbReference type="EMBL" id="JPDN02000009">
    <property type="protein sequence ID" value="PON27579.1"/>
    <property type="molecule type" value="Genomic_DNA"/>
</dbReference>
<protein>
    <recommendedName>
        <fullName evidence="5">Zn(2)-C6 fungal-type domain-containing protein</fullName>
    </recommendedName>
</protein>
<dbReference type="CDD" id="cd12148">
    <property type="entry name" value="fungal_TF_MHR"/>
    <property type="match status" value="1"/>
</dbReference>
<evidence type="ECO:0000256" key="2">
    <source>
        <dbReference type="ARBA" id="ARBA00022723"/>
    </source>
</evidence>
<dbReference type="Proteomes" id="UP000054821">
    <property type="component" value="Unassembled WGS sequence"/>
</dbReference>
<dbReference type="STRING" id="398673.A0A2P4ZTG5"/>
<feature type="compositionally biased region" description="Polar residues" evidence="4">
    <location>
        <begin position="160"/>
        <end position="175"/>
    </location>
</feature>
<dbReference type="InterPro" id="IPR007219">
    <property type="entry name" value="XnlR_reg_dom"/>
</dbReference>
<dbReference type="GO" id="GO:0005634">
    <property type="term" value="C:nucleus"/>
    <property type="evidence" value="ECO:0007669"/>
    <property type="project" value="UniProtKB-SubCell"/>
</dbReference>
<comment type="caution">
    <text evidence="6">The sequence shown here is derived from an EMBL/GenBank/DDBJ whole genome shotgun (WGS) entry which is preliminary data.</text>
</comment>
<dbReference type="PROSITE" id="PS50048">
    <property type="entry name" value="ZN2_CY6_FUNGAL_2"/>
    <property type="match status" value="1"/>
</dbReference>
<evidence type="ECO:0000259" key="5">
    <source>
        <dbReference type="PROSITE" id="PS50048"/>
    </source>
</evidence>
<dbReference type="GO" id="GO:0000981">
    <property type="term" value="F:DNA-binding transcription factor activity, RNA polymerase II-specific"/>
    <property type="evidence" value="ECO:0007669"/>
    <property type="project" value="InterPro"/>
</dbReference>
<dbReference type="CDD" id="cd00067">
    <property type="entry name" value="GAL4"/>
    <property type="match status" value="1"/>
</dbReference>
<dbReference type="GeneID" id="29981411"/>
<dbReference type="SUPFAM" id="SSF57701">
    <property type="entry name" value="Zn2/Cys6 DNA-binding domain"/>
    <property type="match status" value="1"/>
</dbReference>
<dbReference type="GO" id="GO:0008270">
    <property type="term" value="F:zinc ion binding"/>
    <property type="evidence" value="ECO:0007669"/>
    <property type="project" value="InterPro"/>
</dbReference>
<reference evidence="6 7" key="1">
    <citation type="journal article" date="2016" name="Genome Announc.">
        <title>Draft Whole-Genome Sequence of Trichoderma gamsii T6085, a Promising Biocontrol Agent of Fusarium Head Blight on Wheat.</title>
        <authorList>
            <person name="Baroncelli R."/>
            <person name="Zapparata A."/>
            <person name="Piaggeschi G."/>
            <person name="Sarrocco S."/>
            <person name="Vannacci G."/>
        </authorList>
    </citation>
    <scope>NUCLEOTIDE SEQUENCE [LARGE SCALE GENOMIC DNA]</scope>
    <source>
        <strain evidence="6 7">T6085</strain>
    </source>
</reference>
<keyword evidence="7" id="KW-1185">Reference proteome</keyword>
<dbReference type="PANTHER" id="PTHR31001:SF40">
    <property type="entry name" value="ZN(II)2CYS6 TRANSCRIPTION FACTOR (EUROFUNG)"/>
    <property type="match status" value="1"/>
</dbReference>
<dbReference type="InterPro" id="IPR050613">
    <property type="entry name" value="Sec_Metabolite_Reg"/>
</dbReference>
<dbReference type="InterPro" id="IPR036864">
    <property type="entry name" value="Zn2-C6_fun-type_DNA-bd_sf"/>
</dbReference>
<keyword evidence="3" id="KW-0539">Nucleus</keyword>
<evidence type="ECO:0000313" key="6">
    <source>
        <dbReference type="EMBL" id="PON27579.1"/>
    </source>
</evidence>
<feature type="region of interest" description="Disordered" evidence="4">
    <location>
        <begin position="62"/>
        <end position="191"/>
    </location>
</feature>
<evidence type="ECO:0000256" key="1">
    <source>
        <dbReference type="ARBA" id="ARBA00004123"/>
    </source>
</evidence>
<dbReference type="Gene3D" id="4.10.240.10">
    <property type="entry name" value="Zn(2)-C6 fungal-type DNA-binding domain"/>
    <property type="match status" value="1"/>
</dbReference>
<organism evidence="6 7">
    <name type="scientific">Trichoderma gamsii</name>
    <dbReference type="NCBI Taxonomy" id="398673"/>
    <lineage>
        <taxon>Eukaryota</taxon>
        <taxon>Fungi</taxon>
        <taxon>Dikarya</taxon>
        <taxon>Ascomycota</taxon>
        <taxon>Pezizomycotina</taxon>
        <taxon>Sordariomycetes</taxon>
        <taxon>Hypocreomycetidae</taxon>
        <taxon>Hypocreales</taxon>
        <taxon>Hypocreaceae</taxon>
        <taxon>Trichoderma</taxon>
    </lineage>
</organism>
<proteinExistence type="predicted"/>
<dbReference type="RefSeq" id="XP_024406025.1">
    <property type="nucleotide sequence ID" value="XM_024549187.1"/>
</dbReference>
<dbReference type="GO" id="GO:0006351">
    <property type="term" value="P:DNA-templated transcription"/>
    <property type="evidence" value="ECO:0007669"/>
    <property type="project" value="InterPro"/>
</dbReference>
<evidence type="ECO:0000256" key="3">
    <source>
        <dbReference type="ARBA" id="ARBA00023242"/>
    </source>
</evidence>
<comment type="subcellular location">
    <subcellularLocation>
        <location evidence="1">Nucleus</location>
    </subcellularLocation>
</comment>
<dbReference type="InterPro" id="IPR001138">
    <property type="entry name" value="Zn2Cys6_DnaBD"/>
</dbReference>
<dbReference type="PROSITE" id="PS00463">
    <property type="entry name" value="ZN2_CY6_FUNGAL_1"/>
    <property type="match status" value="1"/>
</dbReference>
<name>A0A2P4ZTG5_9HYPO</name>
<feature type="compositionally biased region" description="Low complexity" evidence="4">
    <location>
        <begin position="62"/>
        <end position="90"/>
    </location>
</feature>
<evidence type="ECO:0000313" key="7">
    <source>
        <dbReference type="Proteomes" id="UP000054821"/>
    </source>
</evidence>
<dbReference type="GO" id="GO:0003677">
    <property type="term" value="F:DNA binding"/>
    <property type="evidence" value="ECO:0007669"/>
    <property type="project" value="InterPro"/>
</dbReference>
<feature type="domain" description="Zn(2)-C6 fungal-type" evidence="5">
    <location>
        <begin position="21"/>
        <end position="53"/>
    </location>
</feature>
<dbReference type="PANTHER" id="PTHR31001">
    <property type="entry name" value="UNCHARACTERIZED TRANSCRIPTIONAL REGULATORY PROTEIN"/>
    <property type="match status" value="1"/>
</dbReference>
<evidence type="ECO:0000256" key="4">
    <source>
        <dbReference type="SAM" id="MobiDB-lite"/>
    </source>
</evidence>
<dbReference type="AlphaFoldDB" id="A0A2P4ZTG5"/>
<dbReference type="Pfam" id="PF00172">
    <property type="entry name" value="Zn_clus"/>
    <property type="match status" value="1"/>
</dbReference>
<dbReference type="SMART" id="SM00066">
    <property type="entry name" value="GAL4"/>
    <property type="match status" value="1"/>
</dbReference>